<feature type="compositionally biased region" description="Basic and acidic residues" evidence="1">
    <location>
        <begin position="494"/>
        <end position="503"/>
    </location>
</feature>
<name>A0A078KZT1_9GAMM</name>
<feature type="compositionally biased region" description="Polar residues" evidence="1">
    <location>
        <begin position="467"/>
        <end position="476"/>
    </location>
</feature>
<proteinExistence type="predicted"/>
<dbReference type="eggNOG" id="ENOG5031EJU">
    <property type="taxonomic scope" value="Bacteria"/>
</dbReference>
<dbReference type="AlphaFoldDB" id="A0A078KZT1"/>
<sequence>MGLKEIIEDIEKDVGQFSSQYKTIEHGHTYTIPFDLKPAEQMLAALGSVQDPKAILSTAPSALKTSDNAAIKLRGFTTNTADKTLAISGQRVDHLLQSSKIYVNTALFPEGLYQRAMQEELVSKKAELPKETNGVDWENLAVGVCHAQEVDLLVDTIMSSHKRAHVSVREGEISNDTPGLLLLSSPRLNLKSALGEHMDKGMQAHFIEGMFFNLFDAAQREGRQYIAMTAAGLGSHGGKSEMYFKALMKVAQAFPKLNIVYHPGDHEKSFKKALRAAKPENVVMATKNLIFVADRLNKTGRPCALHIPAESDVIYGLSDVGGHWKSNNSENHHHHLFSIHRKAETSQTFMGALSTAPLNSRGLNPRAYATVIERNLENPLQTTLEVGRASTSQSHTLSNETLTEPGLQIEVNEGKEPATSELVSGEGRVETLVVPSPESPRSPEANIDKAPKHREIPHPVPQDVGLSASTEVENPQPSKPVIQEQPPQQTTVSPKKDASDTLRHSGSPSRNGIFSPPSQSTQSPPKPKPVGSSLDESQLLQINEVIDRLTGEINSCWPYPNKDLKQVKVDALNELITKAETMRISDAIAAIKRKYPRVDEGSLSTRTADLLIQLEQGARSHSLDMS</sequence>
<dbReference type="OrthoDB" id="5631303at2"/>
<protein>
    <submittedName>
        <fullName evidence="2">Uncharacterized protein</fullName>
    </submittedName>
</protein>
<keyword evidence="3" id="KW-1185">Reference proteome</keyword>
<feature type="compositionally biased region" description="Basic and acidic residues" evidence="1">
    <location>
        <begin position="446"/>
        <end position="457"/>
    </location>
</feature>
<feature type="region of interest" description="Disordered" evidence="1">
    <location>
        <begin position="409"/>
        <end position="534"/>
    </location>
</feature>
<evidence type="ECO:0000256" key="1">
    <source>
        <dbReference type="SAM" id="MobiDB-lite"/>
    </source>
</evidence>
<organism evidence="2 3">
    <name type="scientific">Legionella massiliensis</name>
    <dbReference type="NCBI Taxonomy" id="1034943"/>
    <lineage>
        <taxon>Bacteria</taxon>
        <taxon>Pseudomonadati</taxon>
        <taxon>Pseudomonadota</taxon>
        <taxon>Gammaproteobacteria</taxon>
        <taxon>Legionellales</taxon>
        <taxon>Legionellaceae</taxon>
        <taxon>Legionella</taxon>
    </lineage>
</organism>
<dbReference type="EMBL" id="CCSB01000003">
    <property type="protein sequence ID" value="CDZ78497.1"/>
    <property type="molecule type" value="Genomic_DNA"/>
</dbReference>
<evidence type="ECO:0000313" key="3">
    <source>
        <dbReference type="Proteomes" id="UP000044071"/>
    </source>
</evidence>
<dbReference type="STRING" id="1034943.BN59_02807"/>
<evidence type="ECO:0000313" key="2">
    <source>
        <dbReference type="EMBL" id="CDZ78497.1"/>
    </source>
</evidence>
<reference evidence="2 3" key="1">
    <citation type="submission" date="2014-06" db="EMBL/GenBank/DDBJ databases">
        <authorList>
            <person name="Urmite Genomes Urmite Genomes"/>
        </authorList>
    </citation>
    <scope>NUCLEOTIDE SEQUENCE [LARGE SCALE GENOMIC DNA]</scope>
</reference>
<dbReference type="Proteomes" id="UP000044071">
    <property type="component" value="Unassembled WGS sequence"/>
</dbReference>
<dbReference type="RefSeq" id="WP_044011635.1">
    <property type="nucleotide sequence ID" value="NZ_CCVW01000003.1"/>
</dbReference>
<gene>
    <name evidence="2" type="ORF">BN59_02807</name>
</gene>
<accession>A0A078KZT1</accession>